<dbReference type="PANTHER" id="PTHR10204">
    <property type="entry name" value="NAD P H OXIDOREDUCTASE-RELATED"/>
    <property type="match status" value="1"/>
</dbReference>
<evidence type="ECO:0000313" key="4">
    <source>
        <dbReference type="EMBL" id="MBC6326780.1"/>
    </source>
</evidence>
<keyword evidence="2" id="KW-0560">Oxidoreductase</keyword>
<protein>
    <submittedName>
        <fullName evidence="4">NAD(P)H-dependent oxidoreductase</fullName>
    </submittedName>
</protein>
<dbReference type="InterPro" id="IPR029039">
    <property type="entry name" value="Flavoprotein-like_sf"/>
</dbReference>
<dbReference type="Pfam" id="PF02525">
    <property type="entry name" value="Flavodoxin_2"/>
    <property type="match status" value="1"/>
</dbReference>
<dbReference type="EMBL" id="JACSEP010000153">
    <property type="protein sequence ID" value="MBC6326780.1"/>
    <property type="molecule type" value="Genomic_DNA"/>
</dbReference>
<gene>
    <name evidence="4" type="ORF">H9R40_27180</name>
</gene>
<evidence type="ECO:0000256" key="1">
    <source>
        <dbReference type="ARBA" id="ARBA00006252"/>
    </source>
</evidence>
<sequence>MSATHAINNALIVTAHPVDNSLSHSLAARIAGKLREQGTQVEMADLHGEGFNPAMSRADLDLYHGDPSALPDAILREQQRVERADMLVFVFPVYWWSVPGLLKGWFDRVLTLNWAYKVAEDGRIVGNLRDVPVRLIATAGSDLNGFDKHGYSTAIQTQIVEGIFGFCGLKNVKLDILYQADTAMPEQVEEFLLGLESTITG</sequence>
<dbReference type="GO" id="GO:0005829">
    <property type="term" value="C:cytosol"/>
    <property type="evidence" value="ECO:0007669"/>
    <property type="project" value="TreeGrafter"/>
</dbReference>
<comment type="similarity">
    <text evidence="1">Belongs to the NAD(P)H dehydrogenase (quinone) family.</text>
</comment>
<reference evidence="4" key="1">
    <citation type="submission" date="2020-08" db="EMBL/GenBank/DDBJ databases">
        <title>Distribution of Beta-Lactamase Producing Gram-Negative Bacterial Isolates in Isabela River of Santo Domingo, Dominican Republic.</title>
        <authorList>
            <person name="Calderon V."/>
            <person name="Del Rosario C."/>
            <person name="Duarte A."/>
            <person name="Bonnelly R."/>
            <person name="Barauna R."/>
            <person name="Ramos R.T."/>
            <person name="Perdomo O.P."/>
            <person name="Rodriguez De Francisco L.E."/>
            <person name="Franco De Los Santos E.F."/>
        </authorList>
    </citation>
    <scope>NUCLEOTIDE SEQUENCE</scope>
    <source>
        <strain evidence="4">INTEC_BI4_1.1</strain>
    </source>
</reference>
<dbReference type="Gene3D" id="3.40.50.360">
    <property type="match status" value="1"/>
</dbReference>
<dbReference type="GO" id="GO:0003955">
    <property type="term" value="F:NAD(P)H dehydrogenase (quinone) activity"/>
    <property type="evidence" value="ECO:0007669"/>
    <property type="project" value="TreeGrafter"/>
</dbReference>
<feature type="domain" description="Flavodoxin-like fold" evidence="3">
    <location>
        <begin position="9"/>
        <end position="188"/>
    </location>
</feature>
<dbReference type="InterPro" id="IPR051545">
    <property type="entry name" value="NAD(P)H_dehydrogenase_qn"/>
</dbReference>
<dbReference type="InterPro" id="IPR003680">
    <property type="entry name" value="Flavodoxin_fold"/>
</dbReference>
<evidence type="ECO:0000256" key="2">
    <source>
        <dbReference type="ARBA" id="ARBA00023002"/>
    </source>
</evidence>
<dbReference type="SUPFAM" id="SSF52218">
    <property type="entry name" value="Flavoproteins"/>
    <property type="match status" value="1"/>
</dbReference>
<dbReference type="PANTHER" id="PTHR10204:SF34">
    <property type="entry name" value="NAD(P)H DEHYDROGENASE [QUINONE] 1 ISOFORM 1"/>
    <property type="match status" value="1"/>
</dbReference>
<dbReference type="RefSeq" id="WP_045268103.1">
    <property type="nucleotide sequence ID" value="NZ_AP022498.1"/>
</dbReference>
<dbReference type="AlphaFoldDB" id="A0AAW3XSJ3"/>
<evidence type="ECO:0000259" key="3">
    <source>
        <dbReference type="Pfam" id="PF02525"/>
    </source>
</evidence>
<dbReference type="Proteomes" id="UP000613022">
    <property type="component" value="Unassembled WGS sequence"/>
</dbReference>
<proteinExistence type="inferred from homology"/>
<organism evidence="4 5">
    <name type="scientific">Enterobacter kobei</name>
    <dbReference type="NCBI Taxonomy" id="208224"/>
    <lineage>
        <taxon>Bacteria</taxon>
        <taxon>Pseudomonadati</taxon>
        <taxon>Pseudomonadota</taxon>
        <taxon>Gammaproteobacteria</taxon>
        <taxon>Enterobacterales</taxon>
        <taxon>Enterobacteriaceae</taxon>
        <taxon>Enterobacter</taxon>
        <taxon>Enterobacter cloacae complex</taxon>
    </lineage>
</organism>
<evidence type="ECO:0000313" key="5">
    <source>
        <dbReference type="Proteomes" id="UP000613022"/>
    </source>
</evidence>
<comment type="caution">
    <text evidence="4">The sequence shown here is derived from an EMBL/GenBank/DDBJ whole genome shotgun (WGS) entry which is preliminary data.</text>
</comment>
<accession>A0AAW3XSJ3</accession>
<name>A0AAW3XSJ3_9ENTR</name>